<dbReference type="Proteomes" id="UP000250123">
    <property type="component" value="Chromosome SHEWBE"/>
</dbReference>
<evidence type="ECO:0000313" key="1">
    <source>
        <dbReference type="EMBL" id="SQH77726.1"/>
    </source>
</evidence>
<name>A0A330M5F3_9GAMM</name>
<gene>
    <name evidence="1" type="ORF">SHEWBE_3763</name>
</gene>
<dbReference type="AlphaFoldDB" id="A0A330M5F3"/>
<reference evidence="2" key="1">
    <citation type="submission" date="2018-06" db="EMBL/GenBank/DDBJ databases">
        <authorList>
            <person name="Cea G.-C."/>
            <person name="William W."/>
        </authorList>
    </citation>
    <scope>NUCLEOTIDE SEQUENCE [LARGE SCALE GENOMIC DNA]</scope>
    <source>
        <strain evidence="2">DB21MT-2</strain>
    </source>
</reference>
<accession>A0A330M5F3</accession>
<organism evidence="1 2">
    <name type="scientific">Shewanella benthica</name>
    <dbReference type="NCBI Taxonomy" id="43661"/>
    <lineage>
        <taxon>Bacteria</taxon>
        <taxon>Pseudomonadati</taxon>
        <taxon>Pseudomonadota</taxon>
        <taxon>Gammaproteobacteria</taxon>
        <taxon>Alteromonadales</taxon>
        <taxon>Shewanellaceae</taxon>
        <taxon>Shewanella</taxon>
    </lineage>
</organism>
<proteinExistence type="predicted"/>
<dbReference type="KEGG" id="sbk:SHEWBE_3763"/>
<evidence type="ECO:0000313" key="2">
    <source>
        <dbReference type="Proteomes" id="UP000250123"/>
    </source>
</evidence>
<dbReference type="EMBL" id="LS483452">
    <property type="protein sequence ID" value="SQH77726.1"/>
    <property type="molecule type" value="Genomic_DNA"/>
</dbReference>
<sequence>MSVAIVVLWIGCLSAFLSSKHQGLLAKPLMKFFPFLFLSAA</sequence>
<protein>
    <submittedName>
        <fullName evidence="1">Uncharacterized protein</fullName>
    </submittedName>
</protein>